<dbReference type="EMBL" id="PDNA01000195">
    <property type="protein sequence ID" value="PGH04850.1"/>
    <property type="molecule type" value="Genomic_DNA"/>
</dbReference>
<proteinExistence type="predicted"/>
<evidence type="ECO:0008006" key="7">
    <source>
        <dbReference type="Google" id="ProtNLM"/>
    </source>
</evidence>
<dbReference type="Pfam" id="PF20778">
    <property type="entry name" value="SLS1_C"/>
    <property type="match status" value="1"/>
</dbReference>
<dbReference type="OrthoDB" id="3365224at2759"/>
<evidence type="ECO:0000259" key="2">
    <source>
        <dbReference type="Pfam" id="PF20776"/>
    </source>
</evidence>
<reference evidence="5 6" key="1">
    <citation type="submission" date="2017-10" db="EMBL/GenBank/DDBJ databases">
        <title>Comparative genomics in systemic dimorphic fungi from Ajellomycetaceae.</title>
        <authorList>
            <person name="Munoz J.F."/>
            <person name="Mcewen J.G."/>
            <person name="Clay O.K."/>
            <person name="Cuomo C.A."/>
        </authorList>
    </citation>
    <scope>NUCLEOTIDE SEQUENCE [LARGE SCALE GENOMIC DNA]</scope>
    <source>
        <strain evidence="5 6">UAMH7299</strain>
    </source>
</reference>
<protein>
    <recommendedName>
        <fullName evidence="7">Respiratory complex assembly protein Rmp1</fullName>
    </recommendedName>
</protein>
<comment type="caution">
    <text evidence="5">The sequence shown here is derived from an EMBL/GenBank/DDBJ whole genome shotgun (WGS) entry which is preliminary data.</text>
</comment>
<evidence type="ECO:0000259" key="4">
    <source>
        <dbReference type="Pfam" id="PF20778"/>
    </source>
</evidence>
<evidence type="ECO:0000256" key="1">
    <source>
        <dbReference type="SAM" id="Coils"/>
    </source>
</evidence>
<evidence type="ECO:0000313" key="5">
    <source>
        <dbReference type="EMBL" id="PGH04850.1"/>
    </source>
</evidence>
<keyword evidence="6" id="KW-1185">Reference proteome</keyword>
<name>A0A2B7X7J9_POLH7</name>
<dbReference type="InterPro" id="IPR048401">
    <property type="entry name" value="SLS1_C"/>
</dbReference>
<evidence type="ECO:0000313" key="6">
    <source>
        <dbReference type="Proteomes" id="UP000224634"/>
    </source>
</evidence>
<dbReference type="Proteomes" id="UP000224634">
    <property type="component" value="Unassembled WGS sequence"/>
</dbReference>
<gene>
    <name evidence="5" type="ORF">AJ80_08459</name>
</gene>
<feature type="domain" description="SLS1 second KH" evidence="3">
    <location>
        <begin position="301"/>
        <end position="363"/>
    </location>
</feature>
<dbReference type="Pfam" id="PF20777">
    <property type="entry name" value="KH_SLS1_2"/>
    <property type="match status" value="1"/>
</dbReference>
<dbReference type="STRING" id="1447883.A0A2B7X7J9"/>
<feature type="domain" description="SLS1 C-terminal" evidence="4">
    <location>
        <begin position="395"/>
        <end position="752"/>
    </location>
</feature>
<dbReference type="InterPro" id="IPR048400">
    <property type="entry name" value="SLS1_N"/>
</dbReference>
<dbReference type="InterPro" id="IPR048748">
    <property type="entry name" value="SLS1_KH2"/>
</dbReference>
<sequence>MFKKLSQNVAGSLKTQLCPSPICTRSRQVHIRYAFRGSNPTVKHGKYVPHVESSTEELDVNTLDEPSSVLILKESEQYPESTIHRVVENELDAEYDTVEKQLNEEKVERAGAKEVLRNFDYIRSLHTPRERLSPEQWTDLRETLKNGFTHQQLNDYSRYFKTLKTAPTENDSAEPSPSDWRPGTSLFLELGPNAQEQGMKRASLFKGMDRKSKWAEKILRECWQLSVAGETGQLDIRLDPLQLSMLLVPKCNPLKSLAEANGAKIDVAQTLSLIRVTGTEHACYEVRLNIMDFILNIKSTTIDLGPPGGIFSGKDKQFDKGFLDWLQQEYGLFCRKHEQTGQLTIYYVTEGASEVEEARRTIDLIKAGKPKQDLPLSTYMPETELANMYPVINPESMTWVDGQKEWLRWSKVLLSTDTPEGRSARRPPDALYNSGNLSKISDLLFRQPNLPEQYRAGQPYVRETVVAAVGKCLFERGSKLGLQKMNFGDLERAKASRIFTTDLPNTRLFLKNMSPLPESVGKLPCRIRLVPSARNAVKLPVIELELEIKNLNSHTKWPAAPKLWRASAIMDETSADLLLPDTSLDLRFTRSTYFDFFDEGGEGGFGTDLLPGILRSAEELRYTSPLSSHQPSMPLTCQLEIPRGLLLGAEEAPDGMAEDSITSEYIFPPLKSLLSSSIARFIYRDMELNYTHSKTGPMLAQNSIDLTLGLGRRDKEVRPAPLKYGIRYSSADEGDTSLQTAFQNLYTSACRLAFELNAVRPENSQQH</sequence>
<keyword evidence="1" id="KW-0175">Coiled coil</keyword>
<feature type="domain" description="SLS1 N-terminal" evidence="2">
    <location>
        <begin position="111"/>
        <end position="227"/>
    </location>
</feature>
<dbReference type="Pfam" id="PF20776">
    <property type="entry name" value="SLS1_N"/>
    <property type="match status" value="1"/>
</dbReference>
<dbReference type="AlphaFoldDB" id="A0A2B7X7J9"/>
<organism evidence="5 6">
    <name type="scientific">Polytolypa hystricis (strain UAMH7299)</name>
    <dbReference type="NCBI Taxonomy" id="1447883"/>
    <lineage>
        <taxon>Eukaryota</taxon>
        <taxon>Fungi</taxon>
        <taxon>Dikarya</taxon>
        <taxon>Ascomycota</taxon>
        <taxon>Pezizomycotina</taxon>
        <taxon>Eurotiomycetes</taxon>
        <taxon>Eurotiomycetidae</taxon>
        <taxon>Onygenales</taxon>
        <taxon>Onygenales incertae sedis</taxon>
        <taxon>Polytolypa</taxon>
    </lineage>
</organism>
<evidence type="ECO:0000259" key="3">
    <source>
        <dbReference type="Pfam" id="PF20777"/>
    </source>
</evidence>
<accession>A0A2B7X7J9</accession>
<feature type="coiled-coil region" evidence="1">
    <location>
        <begin position="88"/>
        <end position="115"/>
    </location>
</feature>